<sequence>MSYVNGKRSGFQPTPSAALIHHVGHKFHKVFQLKQGSQTEIPAAKISEMMRSNSFDIAPTQSLLSVVNGILDESIERKNGEIP</sequence>
<dbReference type="AlphaFoldDB" id="A0AAE1VAL3"/>
<name>A0AAE1VAL3_9SOLA</name>
<reference evidence="1" key="1">
    <citation type="submission" date="2023-12" db="EMBL/GenBank/DDBJ databases">
        <title>Genome assembly of Anisodus tanguticus.</title>
        <authorList>
            <person name="Wang Y.-J."/>
        </authorList>
    </citation>
    <scope>NUCLEOTIDE SEQUENCE</scope>
    <source>
        <strain evidence="1">KB-2021</strain>
        <tissue evidence="1">Leaf</tissue>
    </source>
</reference>
<proteinExistence type="predicted"/>
<gene>
    <name evidence="1" type="ORF">RND71_026533</name>
</gene>
<dbReference type="EMBL" id="JAVYJV010000014">
    <property type="protein sequence ID" value="KAK4354339.1"/>
    <property type="molecule type" value="Genomic_DNA"/>
</dbReference>
<comment type="caution">
    <text evidence="1">The sequence shown here is derived from an EMBL/GenBank/DDBJ whole genome shotgun (WGS) entry which is preliminary data.</text>
</comment>
<protein>
    <submittedName>
        <fullName evidence="1">Uncharacterized protein</fullName>
    </submittedName>
</protein>
<organism evidence="1 2">
    <name type="scientific">Anisodus tanguticus</name>
    <dbReference type="NCBI Taxonomy" id="243964"/>
    <lineage>
        <taxon>Eukaryota</taxon>
        <taxon>Viridiplantae</taxon>
        <taxon>Streptophyta</taxon>
        <taxon>Embryophyta</taxon>
        <taxon>Tracheophyta</taxon>
        <taxon>Spermatophyta</taxon>
        <taxon>Magnoliopsida</taxon>
        <taxon>eudicotyledons</taxon>
        <taxon>Gunneridae</taxon>
        <taxon>Pentapetalae</taxon>
        <taxon>asterids</taxon>
        <taxon>lamiids</taxon>
        <taxon>Solanales</taxon>
        <taxon>Solanaceae</taxon>
        <taxon>Solanoideae</taxon>
        <taxon>Hyoscyameae</taxon>
        <taxon>Anisodus</taxon>
    </lineage>
</organism>
<evidence type="ECO:0000313" key="2">
    <source>
        <dbReference type="Proteomes" id="UP001291623"/>
    </source>
</evidence>
<keyword evidence="2" id="KW-1185">Reference proteome</keyword>
<evidence type="ECO:0000313" key="1">
    <source>
        <dbReference type="EMBL" id="KAK4354339.1"/>
    </source>
</evidence>
<dbReference type="Proteomes" id="UP001291623">
    <property type="component" value="Unassembled WGS sequence"/>
</dbReference>
<accession>A0AAE1VAL3</accession>